<dbReference type="InterPro" id="IPR014057">
    <property type="entry name" value="HI1420"/>
</dbReference>
<dbReference type="Proteomes" id="UP000006732">
    <property type="component" value="Chromosome"/>
</dbReference>
<dbReference type="HOGENOM" id="CLU_137365_3_1_7"/>
<dbReference type="NCBIfam" id="TIGR02684">
    <property type="entry name" value="dnstrm_HI1420"/>
    <property type="match status" value="1"/>
</dbReference>
<dbReference type="PANTHER" id="PTHR40275">
    <property type="entry name" value="SSL7038 PROTEIN"/>
    <property type="match status" value="1"/>
</dbReference>
<name>A1ATP6_PELPD</name>
<dbReference type="AlphaFoldDB" id="A1ATP6"/>
<accession>A1ATP6</accession>
<dbReference type="eggNOG" id="COG3636">
    <property type="taxonomic scope" value="Bacteria"/>
</dbReference>
<gene>
    <name evidence="1" type="ordered locus">Ppro_3123</name>
</gene>
<evidence type="ECO:0000313" key="2">
    <source>
        <dbReference type="Proteomes" id="UP000006732"/>
    </source>
</evidence>
<dbReference type="PANTHER" id="PTHR40275:SF1">
    <property type="entry name" value="SSL7038 PROTEIN"/>
    <property type="match status" value="1"/>
</dbReference>
<dbReference type="EMBL" id="CP000482">
    <property type="protein sequence ID" value="ABL00717.1"/>
    <property type="molecule type" value="Genomic_DNA"/>
</dbReference>
<organism evidence="1 2">
    <name type="scientific">Pelobacter propionicus (strain DSM 2379 / NBRC 103807 / OttBd1)</name>
    <dbReference type="NCBI Taxonomy" id="338966"/>
    <lineage>
        <taxon>Bacteria</taxon>
        <taxon>Pseudomonadati</taxon>
        <taxon>Thermodesulfobacteriota</taxon>
        <taxon>Desulfuromonadia</taxon>
        <taxon>Desulfuromonadales</taxon>
        <taxon>Desulfuromonadaceae</taxon>
        <taxon>Pelobacter</taxon>
    </lineage>
</organism>
<sequence length="103" mass="11375">MRQTEYQKDLIEALKAPEEAAAYLNAALEEGDKDAFLLALRNIAEANGGMKVVAERAHLNRESLYRTLSRRGNPEIRTLFNLLHGMGLRLSVEPSPLGKQAAA</sequence>
<evidence type="ECO:0000313" key="1">
    <source>
        <dbReference type="EMBL" id="ABL00717.1"/>
    </source>
</evidence>
<protein>
    <submittedName>
        <fullName evidence="1">Putative transcriptional regulator</fullName>
    </submittedName>
</protein>
<dbReference type="RefSeq" id="WP_011736949.1">
    <property type="nucleotide sequence ID" value="NC_008609.1"/>
</dbReference>
<reference evidence="1 2" key="1">
    <citation type="submission" date="2006-10" db="EMBL/GenBank/DDBJ databases">
        <title>Complete sequence of chromosome of Pelobacter propionicus DSM 2379.</title>
        <authorList>
            <consortium name="US DOE Joint Genome Institute"/>
            <person name="Copeland A."/>
            <person name="Lucas S."/>
            <person name="Lapidus A."/>
            <person name="Barry K."/>
            <person name="Detter J.C."/>
            <person name="Glavina del Rio T."/>
            <person name="Hammon N."/>
            <person name="Israni S."/>
            <person name="Dalin E."/>
            <person name="Tice H."/>
            <person name="Pitluck S."/>
            <person name="Saunders E."/>
            <person name="Brettin T."/>
            <person name="Bruce D."/>
            <person name="Han C."/>
            <person name="Tapia R."/>
            <person name="Schmutz J."/>
            <person name="Larimer F."/>
            <person name="Land M."/>
            <person name="Hauser L."/>
            <person name="Kyrpides N."/>
            <person name="Kim E."/>
            <person name="Lovley D."/>
            <person name="Richardson P."/>
        </authorList>
    </citation>
    <scope>NUCLEOTIDE SEQUENCE [LARGE SCALE GENOMIC DNA]</scope>
    <source>
        <strain evidence="2">DSM 2379 / NBRC 103807 / OttBd1</strain>
    </source>
</reference>
<dbReference type="OrthoDB" id="9798416at2"/>
<proteinExistence type="predicted"/>
<dbReference type="STRING" id="338966.Ppro_3123"/>
<keyword evidence="2" id="KW-1185">Reference proteome</keyword>
<dbReference type="Pfam" id="PF21716">
    <property type="entry name" value="dnstrm_HI1420"/>
    <property type="match status" value="1"/>
</dbReference>
<dbReference type="KEGG" id="ppd:Ppro_3123"/>